<gene>
    <name evidence="2" type="ORF">SI8410_01001591</name>
</gene>
<dbReference type="Proteomes" id="UP000663760">
    <property type="component" value="Chromosome 1"/>
</dbReference>
<organism evidence="2 3">
    <name type="scientific">Spirodela intermedia</name>
    <name type="common">Intermediate duckweed</name>
    <dbReference type="NCBI Taxonomy" id="51605"/>
    <lineage>
        <taxon>Eukaryota</taxon>
        <taxon>Viridiplantae</taxon>
        <taxon>Streptophyta</taxon>
        <taxon>Embryophyta</taxon>
        <taxon>Tracheophyta</taxon>
        <taxon>Spermatophyta</taxon>
        <taxon>Magnoliopsida</taxon>
        <taxon>Liliopsida</taxon>
        <taxon>Araceae</taxon>
        <taxon>Lemnoideae</taxon>
        <taxon>Spirodela</taxon>
    </lineage>
</organism>
<proteinExistence type="predicted"/>
<keyword evidence="3" id="KW-1185">Reference proteome</keyword>
<reference evidence="2" key="1">
    <citation type="submission" date="2020-02" db="EMBL/GenBank/DDBJ databases">
        <authorList>
            <person name="Scholz U."/>
            <person name="Mascher M."/>
            <person name="Fiebig A."/>
        </authorList>
    </citation>
    <scope>NUCLEOTIDE SEQUENCE</scope>
</reference>
<dbReference type="Gene3D" id="1.25.40.10">
    <property type="entry name" value="Tetratricopeptide repeat domain"/>
    <property type="match status" value="1"/>
</dbReference>
<dbReference type="OrthoDB" id="66906at2759"/>
<evidence type="ECO:0000313" key="2">
    <source>
        <dbReference type="EMBL" id="CAA7389569.1"/>
    </source>
</evidence>
<dbReference type="SUPFAM" id="SSF48452">
    <property type="entry name" value="TPR-like"/>
    <property type="match status" value="1"/>
</dbReference>
<feature type="region of interest" description="Disordered" evidence="1">
    <location>
        <begin position="108"/>
        <end position="132"/>
    </location>
</feature>
<dbReference type="PANTHER" id="PTHR26312">
    <property type="entry name" value="TETRATRICOPEPTIDE REPEAT PROTEIN 5"/>
    <property type="match status" value="1"/>
</dbReference>
<dbReference type="EMBL" id="LR746264">
    <property type="protein sequence ID" value="CAA7389569.1"/>
    <property type="molecule type" value="Genomic_DNA"/>
</dbReference>
<dbReference type="InterPro" id="IPR011990">
    <property type="entry name" value="TPR-like_helical_dom_sf"/>
</dbReference>
<evidence type="ECO:0000256" key="1">
    <source>
        <dbReference type="SAM" id="MobiDB-lite"/>
    </source>
</evidence>
<dbReference type="AlphaFoldDB" id="A0A7I8JZS6"/>
<accession>A0A7I8JZS6</accession>
<protein>
    <submittedName>
        <fullName evidence="2">Uncharacterized protein</fullName>
    </submittedName>
</protein>
<name>A0A7I8JZS6_SPIIN</name>
<evidence type="ECO:0000313" key="3">
    <source>
        <dbReference type="Proteomes" id="UP000663760"/>
    </source>
</evidence>
<dbReference type="GO" id="GO:0009535">
    <property type="term" value="C:chloroplast thylakoid membrane"/>
    <property type="evidence" value="ECO:0007669"/>
    <property type="project" value="TreeGrafter"/>
</dbReference>
<sequence>MESLCGVHQGLLRRPLVPFLSRSPPSLSVKPLLALRAPRSRRRFSIRASSAARRITSVDSSGETWDMTLGRTISSLVRPACIALVAGAALFLSRLHKSSVALAVLSPAQPPAQPPAQSEHLPSPSPVVGGPETLSEEEKVKFLEDFLDSHPEDIKALRSLMELKIKTQKLPEAIAIVDRLIILEPGEKDLPLLKAHLQSYDGETETAKQGFEDMLRRDPMLVEAYHGLVMAAWQTEAEGDLGGVLKRIEGAMELCKKEKRNDDLRDFKLLVAQVKVLEGNYLEALKLYQDLVKEEPRDFRPYLCQGIVYSLLHKKDEAEKQFQKYRQLVPKEHPYAQYFDENMVAMKVFSQIDENRRAAPLDR</sequence>
<dbReference type="PANTHER" id="PTHR26312:SF67">
    <property type="entry name" value="PROTEIN SLOW GREEN 1, CHLOROPLASTIC"/>
    <property type="match status" value="1"/>
</dbReference>